<sequence length="382" mass="41955">MSNTTSTTAKQIVLLGIGHTNAHVLKQWASEPIPGCELTCISQYPSATYSGMLPGTLGDQFRDDEMRINLQCLADQAGAKLLLVNTIGIDRDSSKIHFSDHEPISFDALSIGVGSMPAGWDEHASSPTVVPIKPMQTFLERLDNRLETAGQQTPHSLKVAIVGGGVASVETAFCFQQQVRKSQASAEISIEIFTSDKHVASGMTNKSIRRIEKLLKARSISVHTQSRVTEVTAHEIATDDGRRFQTDCVIWATGATAPPVLKELGLETDDRGFLSISKTLKSVSDPRIFAVGDSGTFTPNPWPKAGVYAVRQAPVLWHNLRAVIQGEQPIEYQPQSNFLKLLNTGDGKAILEYGSFTFHAGWCWHLKTWIDRHFIHQYQTGC</sequence>
<dbReference type="InterPro" id="IPR023753">
    <property type="entry name" value="FAD/NAD-binding_dom"/>
</dbReference>
<dbReference type="RefSeq" id="WP_283431422.1">
    <property type="nucleotide sequence ID" value="NZ_FXUG01000002.1"/>
</dbReference>
<dbReference type="NCBIfam" id="TIGR03169">
    <property type="entry name" value="Nterm_to_SelD"/>
    <property type="match status" value="1"/>
</dbReference>
<keyword evidence="2" id="KW-0285">Flavoprotein</keyword>
<keyword evidence="4" id="KW-0560">Oxidoreductase</keyword>
<dbReference type="SUPFAM" id="SSF51905">
    <property type="entry name" value="FAD/NAD(P)-binding domain"/>
    <property type="match status" value="2"/>
</dbReference>
<dbReference type="InterPro" id="IPR017584">
    <property type="entry name" value="Pyridine_nucleo_diS_OxRdtase_N"/>
</dbReference>
<dbReference type="EMBL" id="FXUG01000002">
    <property type="protein sequence ID" value="SMP46212.1"/>
    <property type="molecule type" value="Genomic_DNA"/>
</dbReference>
<dbReference type="PANTHER" id="PTHR42913:SF9">
    <property type="entry name" value="SLR1591 PROTEIN"/>
    <property type="match status" value="1"/>
</dbReference>
<dbReference type="InterPro" id="IPR036188">
    <property type="entry name" value="FAD/NAD-bd_sf"/>
</dbReference>
<evidence type="ECO:0000256" key="4">
    <source>
        <dbReference type="ARBA" id="ARBA00023002"/>
    </source>
</evidence>
<evidence type="ECO:0000259" key="5">
    <source>
        <dbReference type="Pfam" id="PF07992"/>
    </source>
</evidence>
<dbReference type="InterPro" id="IPR051169">
    <property type="entry name" value="NADH-Q_oxidoreductase"/>
</dbReference>
<evidence type="ECO:0000313" key="7">
    <source>
        <dbReference type="Proteomes" id="UP001158067"/>
    </source>
</evidence>
<evidence type="ECO:0000256" key="1">
    <source>
        <dbReference type="ARBA" id="ARBA00001974"/>
    </source>
</evidence>
<dbReference type="Proteomes" id="UP001158067">
    <property type="component" value="Unassembled WGS sequence"/>
</dbReference>
<feature type="domain" description="FAD/NAD(P)-binding" evidence="5">
    <location>
        <begin position="11"/>
        <end position="305"/>
    </location>
</feature>
<keyword evidence="7" id="KW-1185">Reference proteome</keyword>
<evidence type="ECO:0000256" key="3">
    <source>
        <dbReference type="ARBA" id="ARBA00022827"/>
    </source>
</evidence>
<protein>
    <submittedName>
        <fullName evidence="6">Pyridine nucleotide-disulfide oxidoreductase family protein</fullName>
    </submittedName>
</protein>
<dbReference type="Pfam" id="PF07992">
    <property type="entry name" value="Pyr_redox_2"/>
    <property type="match status" value="1"/>
</dbReference>
<dbReference type="PANTHER" id="PTHR42913">
    <property type="entry name" value="APOPTOSIS-INDUCING FACTOR 1"/>
    <property type="match status" value="1"/>
</dbReference>
<evidence type="ECO:0000256" key="2">
    <source>
        <dbReference type="ARBA" id="ARBA00022630"/>
    </source>
</evidence>
<keyword evidence="3" id="KW-0274">FAD</keyword>
<gene>
    <name evidence="6" type="ORF">SAMN06265222_10285</name>
</gene>
<name>A0ABY1PSY8_9BACT</name>
<organism evidence="6 7">
    <name type="scientific">Neorhodopirellula lusitana</name>
    <dbReference type="NCBI Taxonomy" id="445327"/>
    <lineage>
        <taxon>Bacteria</taxon>
        <taxon>Pseudomonadati</taxon>
        <taxon>Planctomycetota</taxon>
        <taxon>Planctomycetia</taxon>
        <taxon>Pirellulales</taxon>
        <taxon>Pirellulaceae</taxon>
        <taxon>Neorhodopirellula</taxon>
    </lineage>
</organism>
<comment type="cofactor">
    <cofactor evidence="1">
        <name>FAD</name>
        <dbReference type="ChEBI" id="CHEBI:57692"/>
    </cofactor>
</comment>
<reference evidence="6 7" key="1">
    <citation type="submission" date="2017-05" db="EMBL/GenBank/DDBJ databases">
        <authorList>
            <person name="Varghese N."/>
            <person name="Submissions S."/>
        </authorList>
    </citation>
    <scope>NUCLEOTIDE SEQUENCE [LARGE SCALE GENOMIC DNA]</scope>
    <source>
        <strain evidence="6 7">DSM 25457</strain>
    </source>
</reference>
<evidence type="ECO:0000313" key="6">
    <source>
        <dbReference type="EMBL" id="SMP46212.1"/>
    </source>
</evidence>
<proteinExistence type="predicted"/>
<accession>A0ABY1PSY8</accession>
<comment type="caution">
    <text evidence="6">The sequence shown here is derived from an EMBL/GenBank/DDBJ whole genome shotgun (WGS) entry which is preliminary data.</text>
</comment>
<dbReference type="Gene3D" id="3.50.50.100">
    <property type="match status" value="1"/>
</dbReference>